<organism evidence="4 5">
    <name type="scientific">Mytilus edulis</name>
    <name type="common">Blue mussel</name>
    <dbReference type="NCBI Taxonomy" id="6550"/>
    <lineage>
        <taxon>Eukaryota</taxon>
        <taxon>Metazoa</taxon>
        <taxon>Spiralia</taxon>
        <taxon>Lophotrochozoa</taxon>
        <taxon>Mollusca</taxon>
        <taxon>Bivalvia</taxon>
        <taxon>Autobranchia</taxon>
        <taxon>Pteriomorphia</taxon>
        <taxon>Mytilida</taxon>
        <taxon>Mytiloidea</taxon>
        <taxon>Mytilidae</taxon>
        <taxon>Mytilinae</taxon>
        <taxon>Mytilus</taxon>
    </lineage>
</organism>
<protein>
    <submittedName>
        <fullName evidence="4">Uncharacterized protein</fullName>
    </submittedName>
</protein>
<dbReference type="Gene3D" id="1.25.40.20">
    <property type="entry name" value="Ankyrin repeat-containing domain"/>
    <property type="match status" value="1"/>
</dbReference>
<sequence>MKHVFEDEEESETLLHIAVKYSDDSEMIRRIVKMCPELLTISRGDSKNYKGQTPLHIAITKRDYEVTKLLLSDSKQMKSILKTKATGSIFTNTVMMGELPLHVAALTLDENIMEILLDKKPKMRAKNSCGDTVFHSLVKYAAIYPNKSDSVIKMLTYLTDKIKKKGYFK</sequence>
<dbReference type="GO" id="GO:0005886">
    <property type="term" value="C:plasma membrane"/>
    <property type="evidence" value="ECO:0007669"/>
    <property type="project" value="TreeGrafter"/>
</dbReference>
<gene>
    <name evidence="4" type="ORF">MEDL_6271</name>
</gene>
<keyword evidence="1" id="KW-0677">Repeat</keyword>
<dbReference type="EMBL" id="CAJPWZ010000350">
    <property type="protein sequence ID" value="CAG2191054.1"/>
    <property type="molecule type" value="Genomic_DNA"/>
</dbReference>
<reference evidence="4" key="1">
    <citation type="submission" date="2021-03" db="EMBL/GenBank/DDBJ databases">
        <authorList>
            <person name="Bekaert M."/>
        </authorList>
    </citation>
    <scope>NUCLEOTIDE SEQUENCE</scope>
</reference>
<feature type="repeat" description="ANK" evidence="3">
    <location>
        <begin position="96"/>
        <end position="128"/>
    </location>
</feature>
<proteinExistence type="predicted"/>
<accession>A0A8S3Q599</accession>
<dbReference type="InterPro" id="IPR002110">
    <property type="entry name" value="Ankyrin_rpt"/>
</dbReference>
<feature type="repeat" description="ANK" evidence="3">
    <location>
        <begin position="50"/>
        <end position="72"/>
    </location>
</feature>
<evidence type="ECO:0000256" key="2">
    <source>
        <dbReference type="ARBA" id="ARBA00023043"/>
    </source>
</evidence>
<dbReference type="Proteomes" id="UP000683360">
    <property type="component" value="Unassembled WGS sequence"/>
</dbReference>
<dbReference type="PANTHER" id="PTHR24186">
    <property type="entry name" value="PROTEIN PHOSPHATASE 1 REGULATORY SUBUNIT"/>
    <property type="match status" value="1"/>
</dbReference>
<evidence type="ECO:0000313" key="5">
    <source>
        <dbReference type="Proteomes" id="UP000683360"/>
    </source>
</evidence>
<dbReference type="PANTHER" id="PTHR24186:SF38">
    <property type="entry name" value="ANKYRIN REPEAT FAMILY PROTEIN"/>
    <property type="match status" value="1"/>
</dbReference>
<evidence type="ECO:0000256" key="3">
    <source>
        <dbReference type="PROSITE-ProRule" id="PRU00023"/>
    </source>
</evidence>
<dbReference type="SUPFAM" id="SSF48403">
    <property type="entry name" value="Ankyrin repeat"/>
    <property type="match status" value="1"/>
</dbReference>
<dbReference type="PROSITE" id="PS50088">
    <property type="entry name" value="ANK_REPEAT"/>
    <property type="match status" value="2"/>
</dbReference>
<dbReference type="PROSITE" id="PS50297">
    <property type="entry name" value="ANK_REP_REGION"/>
    <property type="match status" value="1"/>
</dbReference>
<comment type="caution">
    <text evidence="4">The sequence shown here is derived from an EMBL/GenBank/DDBJ whole genome shotgun (WGS) entry which is preliminary data.</text>
</comment>
<keyword evidence="2 3" id="KW-0040">ANK repeat</keyword>
<keyword evidence="5" id="KW-1185">Reference proteome</keyword>
<dbReference type="OrthoDB" id="6160002at2759"/>
<evidence type="ECO:0000256" key="1">
    <source>
        <dbReference type="ARBA" id="ARBA00022737"/>
    </source>
</evidence>
<evidence type="ECO:0000313" key="4">
    <source>
        <dbReference type="EMBL" id="CAG2191054.1"/>
    </source>
</evidence>
<dbReference type="InterPro" id="IPR036770">
    <property type="entry name" value="Ankyrin_rpt-contain_sf"/>
</dbReference>
<dbReference type="SMART" id="SM00248">
    <property type="entry name" value="ANK"/>
    <property type="match status" value="4"/>
</dbReference>
<name>A0A8S3Q599_MYTED</name>
<dbReference type="Pfam" id="PF12796">
    <property type="entry name" value="Ank_2"/>
    <property type="match status" value="1"/>
</dbReference>
<dbReference type="AlphaFoldDB" id="A0A8S3Q599"/>